<accession>A0A6A0AZC6</accession>
<organism evidence="1 2">
    <name type="scientific">Streptomyces pacificus</name>
    <dbReference type="NCBI Taxonomy" id="2705029"/>
    <lineage>
        <taxon>Bacteria</taxon>
        <taxon>Bacillati</taxon>
        <taxon>Actinomycetota</taxon>
        <taxon>Actinomycetes</taxon>
        <taxon>Kitasatosporales</taxon>
        <taxon>Streptomycetaceae</taxon>
        <taxon>Streptomyces</taxon>
    </lineage>
</organism>
<name>A0A6A0AZC6_9ACTN</name>
<sequence length="126" mass="12980">MTSMTERDGVLIGFTDGDTASRLALARRLTDAVARRGAQATVLTGQAVPAALRAALGPDAAGLAVEVTGGPRGAGPIVVPPGELDPLDRLLGELERRGLPPAPAAPYSPDEEDEVARRLEALGYID</sequence>
<dbReference type="AlphaFoldDB" id="A0A6A0AZC6"/>
<dbReference type="Proteomes" id="UP000484988">
    <property type="component" value="Unassembled WGS sequence"/>
</dbReference>
<protein>
    <submittedName>
        <fullName evidence="1">Uncharacterized protein</fullName>
    </submittedName>
</protein>
<reference evidence="1 2" key="1">
    <citation type="submission" date="2020-02" db="EMBL/GenBank/DDBJ databases">
        <title>Whole Genome Shotgun Sequence of Streptomyces sp. strain CWH03.</title>
        <authorList>
            <person name="Dohra H."/>
            <person name="Kodani S."/>
            <person name="Yamamura H."/>
        </authorList>
    </citation>
    <scope>NUCLEOTIDE SEQUENCE [LARGE SCALE GENOMIC DNA]</scope>
    <source>
        <strain evidence="1 2">CWH03</strain>
    </source>
</reference>
<gene>
    <name evidence="1" type="ORF">SCWH03_44880</name>
</gene>
<keyword evidence="2" id="KW-1185">Reference proteome</keyword>
<evidence type="ECO:0000313" key="1">
    <source>
        <dbReference type="EMBL" id="GFH38246.1"/>
    </source>
</evidence>
<dbReference type="EMBL" id="BLLG01000015">
    <property type="protein sequence ID" value="GFH38246.1"/>
    <property type="molecule type" value="Genomic_DNA"/>
</dbReference>
<comment type="caution">
    <text evidence="1">The sequence shown here is derived from an EMBL/GenBank/DDBJ whole genome shotgun (WGS) entry which is preliminary data.</text>
</comment>
<evidence type="ECO:0000313" key="2">
    <source>
        <dbReference type="Proteomes" id="UP000484988"/>
    </source>
</evidence>
<proteinExistence type="predicted"/>